<keyword evidence="3" id="KW-1185">Reference proteome</keyword>
<reference evidence="2 3" key="1">
    <citation type="submission" date="2018-10" db="EMBL/GenBank/DDBJ databases">
        <title>Sphingobacterium sp. M05W1-28.</title>
        <authorList>
            <person name="Cai H."/>
        </authorList>
    </citation>
    <scope>NUCLEOTIDE SEQUENCE [LARGE SCALE GENOMIC DNA]</scope>
    <source>
        <strain evidence="2 3">M05W1-28</strain>
    </source>
</reference>
<keyword evidence="1" id="KW-0732">Signal</keyword>
<dbReference type="AlphaFoldDB" id="A0A420VS59"/>
<evidence type="ECO:0000313" key="2">
    <source>
        <dbReference type="EMBL" id="RKO69162.1"/>
    </source>
</evidence>
<feature type="chain" id="PRO_5019456728" description="TerB family tellurite resistance protein" evidence="1">
    <location>
        <begin position="22"/>
        <end position="129"/>
    </location>
</feature>
<evidence type="ECO:0008006" key="4">
    <source>
        <dbReference type="Google" id="ProtNLM"/>
    </source>
</evidence>
<dbReference type="Proteomes" id="UP000282423">
    <property type="component" value="Unassembled WGS sequence"/>
</dbReference>
<gene>
    <name evidence="2" type="ORF">D7322_23295</name>
</gene>
<comment type="caution">
    <text evidence="2">The sequence shown here is derived from an EMBL/GenBank/DDBJ whole genome shotgun (WGS) entry which is preliminary data.</text>
</comment>
<name>A0A420VS59_9SPHI</name>
<accession>A0A420VS59</accession>
<proteinExistence type="predicted"/>
<dbReference type="OrthoDB" id="709265at2"/>
<organism evidence="2 3">
    <name type="scientific">Sphingobacterium puteale</name>
    <dbReference type="NCBI Taxonomy" id="2420510"/>
    <lineage>
        <taxon>Bacteria</taxon>
        <taxon>Pseudomonadati</taxon>
        <taxon>Bacteroidota</taxon>
        <taxon>Sphingobacteriia</taxon>
        <taxon>Sphingobacteriales</taxon>
        <taxon>Sphingobacteriaceae</taxon>
        <taxon>Sphingobacterium</taxon>
    </lineage>
</organism>
<sequence>MKRLYVILFLLLFGWVHFASAQTTQPKDSLLLAKTYLLDIQRSLSKKQAIQQKIVMLDSLINKGKALDKVFHRSQLSHLSRSFQFILQSLVLYKSDLKTATDSPMERQYLDENIPSLIKQINNFRTSKR</sequence>
<dbReference type="EMBL" id="RBWS01000022">
    <property type="protein sequence ID" value="RKO69162.1"/>
    <property type="molecule type" value="Genomic_DNA"/>
</dbReference>
<feature type="signal peptide" evidence="1">
    <location>
        <begin position="1"/>
        <end position="21"/>
    </location>
</feature>
<protein>
    <recommendedName>
        <fullName evidence="4">TerB family tellurite resistance protein</fullName>
    </recommendedName>
</protein>
<evidence type="ECO:0000313" key="3">
    <source>
        <dbReference type="Proteomes" id="UP000282423"/>
    </source>
</evidence>
<dbReference type="RefSeq" id="WP_121126596.1">
    <property type="nucleotide sequence ID" value="NZ_RBWS01000022.1"/>
</dbReference>
<evidence type="ECO:0000256" key="1">
    <source>
        <dbReference type="SAM" id="SignalP"/>
    </source>
</evidence>